<dbReference type="PANTHER" id="PTHR10131:SF94">
    <property type="entry name" value="TNF RECEPTOR-ASSOCIATED FACTOR 4"/>
    <property type="match status" value="1"/>
</dbReference>
<dbReference type="InterPro" id="IPR008974">
    <property type="entry name" value="TRAF-like"/>
</dbReference>
<evidence type="ECO:0000313" key="4">
    <source>
        <dbReference type="Proteomes" id="UP000001940"/>
    </source>
</evidence>
<dbReference type="PhylomeDB" id="Q9N586"/>
<dbReference type="PROSITE" id="PS50144">
    <property type="entry name" value="MATH"/>
    <property type="match status" value="1"/>
</dbReference>
<sequence>METPIMQEGVEKEITPRPIMVQPMGGMKPIKSASNPPTPLDSPFMAGAINRPRTSTRSVGVSIPIHVEGEEPTAPKSIVPDNWIDCPFKEHGCHKKGENSEVKRHVRDDRNLHLVLLCQSLNPIRTKINIQQSAYVDKYVGMLQYMSIAESAFEKYGSQHTFRIPKIGLTVVKATKNKSHRSIYSQPFYSHGYGYKMMAVAAPYGDGLAFREYFSVFVCLMKGEWDDILEWPFRCDVTFSILSDDKKELLTKTIYVNEMPEIQEFLERPEGLRNGTFGFQNFLPLAKVTEFAADGDIFIQIKVLLSKEKQKTQAKEVDSSECQSEMVGSSKAKSE</sequence>
<dbReference type="Pfam" id="PF21355">
    <property type="entry name" value="TRAF-mep_MATH"/>
    <property type="match status" value="1"/>
</dbReference>
<dbReference type="PaxDb" id="6239-Y110A7A.2"/>
<dbReference type="CDD" id="cd00270">
    <property type="entry name" value="MATH_TRAF_C"/>
    <property type="match status" value="1"/>
</dbReference>
<evidence type="ECO:0000313" key="3">
    <source>
        <dbReference type="EMBL" id="CCD66191.1"/>
    </source>
</evidence>
<dbReference type="EMBL" id="BX284601">
    <property type="protein sequence ID" value="CCD66191.1"/>
    <property type="molecule type" value="Genomic_DNA"/>
</dbReference>
<dbReference type="STRING" id="6239.Y110A7A.2.1"/>
<feature type="domain" description="MATH" evidence="2">
    <location>
        <begin position="164"/>
        <end position="303"/>
    </location>
</feature>
<dbReference type="GeneID" id="172151"/>
<protein>
    <submittedName>
        <fullName evidence="3">MATH domain-containing protein</fullName>
    </submittedName>
</protein>
<dbReference type="eggNOG" id="KOG0297">
    <property type="taxonomic scope" value="Eukaryota"/>
</dbReference>
<dbReference type="SUPFAM" id="SSF49599">
    <property type="entry name" value="TRAF domain-like"/>
    <property type="match status" value="1"/>
</dbReference>
<dbReference type="SMART" id="SM00061">
    <property type="entry name" value="MATH"/>
    <property type="match status" value="1"/>
</dbReference>
<evidence type="ECO:0000259" key="2">
    <source>
        <dbReference type="PROSITE" id="PS50144"/>
    </source>
</evidence>
<keyword evidence="4" id="KW-1185">Reference proteome</keyword>
<feature type="region of interest" description="Disordered" evidence="1">
    <location>
        <begin position="311"/>
        <end position="335"/>
    </location>
</feature>
<dbReference type="InParanoid" id="Q9N586"/>
<dbReference type="Bgee" id="WBGene00022454">
    <property type="expression patterns" value="Expressed in pharyngeal muscle cell (C elegans) and 2 other cell types or tissues"/>
</dbReference>
<proteinExistence type="predicted"/>
<dbReference type="Proteomes" id="UP000001940">
    <property type="component" value="Chromosome I"/>
</dbReference>
<name>Q9N586_CAEEL</name>
<evidence type="ECO:0000256" key="1">
    <source>
        <dbReference type="SAM" id="MobiDB-lite"/>
    </source>
</evidence>
<dbReference type="Gene3D" id="2.60.210.10">
    <property type="entry name" value="Apoptosis, Tumor Necrosis Factor Receptor Associated Protein 2, Chain A"/>
    <property type="match status" value="1"/>
</dbReference>
<reference evidence="3 4" key="1">
    <citation type="journal article" date="1998" name="Science">
        <title>Genome sequence of the nematode C. elegans: a platform for investigating biology.</title>
        <authorList>
            <consortium name="The C. elegans sequencing consortium"/>
            <person name="Sulson J.E."/>
            <person name="Waterston R."/>
        </authorList>
    </citation>
    <scope>NUCLEOTIDE SEQUENCE [LARGE SCALE GENOMIC DNA]</scope>
    <source>
        <strain evidence="3 4">Bristol N2</strain>
    </source>
</reference>
<evidence type="ECO:0000313" key="5">
    <source>
        <dbReference type="WormBase" id="Y110A7A.2"/>
    </source>
</evidence>
<dbReference type="FunCoup" id="Q9N586">
    <property type="interactions" value="1"/>
</dbReference>
<dbReference type="SMR" id="Q9N586"/>
<dbReference type="AlphaFoldDB" id="Q9N586"/>
<dbReference type="WormBase" id="Y110A7A.2">
    <property type="protein sequence ID" value="CE30308"/>
    <property type="gene ID" value="WBGene00022454"/>
    <property type="gene designation" value="trf-2"/>
</dbReference>
<dbReference type="PANTHER" id="PTHR10131">
    <property type="entry name" value="TNF RECEPTOR ASSOCIATED FACTOR"/>
    <property type="match status" value="1"/>
</dbReference>
<dbReference type="OrthoDB" id="6499288at2759"/>
<dbReference type="UCSC" id="Y110A7A.2">
    <property type="organism name" value="c. elegans"/>
</dbReference>
<dbReference type="InterPro" id="IPR002083">
    <property type="entry name" value="MATH/TRAF_dom"/>
</dbReference>
<dbReference type="AGR" id="WB:WBGene00022454"/>
<dbReference type="InterPro" id="IPR049342">
    <property type="entry name" value="TRAF1-6_MATH_dom"/>
</dbReference>
<dbReference type="CTD" id="172151"/>
<organism evidence="3 4">
    <name type="scientific">Caenorhabditis elegans</name>
    <dbReference type="NCBI Taxonomy" id="6239"/>
    <lineage>
        <taxon>Eukaryota</taxon>
        <taxon>Metazoa</taxon>
        <taxon>Ecdysozoa</taxon>
        <taxon>Nematoda</taxon>
        <taxon>Chromadorea</taxon>
        <taxon>Rhabditida</taxon>
        <taxon>Rhabditina</taxon>
        <taxon>Rhabditomorpha</taxon>
        <taxon>Rhabditoidea</taxon>
        <taxon>Rhabditidae</taxon>
        <taxon>Peloderinae</taxon>
        <taxon>Caenorhabditis</taxon>
    </lineage>
</organism>
<dbReference type="HOGENOM" id="CLU_829573_0_0_1"/>
<dbReference type="RefSeq" id="NP_491534.2">
    <property type="nucleotide sequence ID" value="NM_059133.2"/>
</dbReference>
<accession>Q9N586</accession>
<dbReference type="KEGG" id="cel:CELE_Y110A7A.2"/>
<gene>
    <name evidence="3 5" type="primary">trf-2</name>
    <name evidence="3" type="ORF">CELE_Y110A7A.2</name>
    <name evidence="5" type="ORF">Y110A7A.2</name>
</gene>
<dbReference type="OMA" id="GYKMMAV"/>